<dbReference type="Gene3D" id="3.40.30.10">
    <property type="entry name" value="Glutaredoxin"/>
    <property type="match status" value="1"/>
</dbReference>
<keyword evidence="2" id="KW-1185">Reference proteome</keyword>
<dbReference type="OrthoDB" id="3295094at2"/>
<dbReference type="Proteomes" id="UP000305929">
    <property type="component" value="Unassembled WGS sequence"/>
</dbReference>
<name>A0A4U5WP84_STRLS</name>
<dbReference type="AlphaFoldDB" id="A0A4U5WP84"/>
<evidence type="ECO:0000313" key="2">
    <source>
        <dbReference type="Proteomes" id="UP000305929"/>
    </source>
</evidence>
<organism evidence="1 2">
    <name type="scientific">Streptomyces lasalocidi</name>
    <name type="common">Streptomyces lasaliensis</name>
    <dbReference type="NCBI Taxonomy" id="324833"/>
    <lineage>
        <taxon>Bacteria</taxon>
        <taxon>Bacillati</taxon>
        <taxon>Actinomycetota</taxon>
        <taxon>Actinomycetes</taxon>
        <taxon>Kitasatosporales</taxon>
        <taxon>Streptomycetaceae</taxon>
        <taxon>Streptomyces</taxon>
    </lineage>
</organism>
<dbReference type="EMBL" id="SZNQ01000001">
    <property type="protein sequence ID" value="TKT04055.1"/>
    <property type="molecule type" value="Genomic_DNA"/>
</dbReference>
<protein>
    <submittedName>
        <fullName evidence="1">(2Fe-2S) ferredoxin domain-containing protein</fullName>
    </submittedName>
</protein>
<proteinExistence type="predicted"/>
<dbReference type="RefSeq" id="WP_137309888.1">
    <property type="nucleotide sequence ID" value="NZ_SZNQ01000001.1"/>
</dbReference>
<evidence type="ECO:0000313" key="1">
    <source>
        <dbReference type="EMBL" id="TKT04055.1"/>
    </source>
</evidence>
<accession>A0A4U5WP84</accession>
<sequence>MSRRSRRDRTAAPSQATGGARCTVTVCRGCCCGTTAKVPRLDHEAQLTEVRSALAGVATVRRTDCLDACERANVIVIQPSAEGRKAGGRPVWLGQVNDPGAVADITAWVREGGPGLAEPPGVLDLYAFQPSRRVRAELHDA</sequence>
<gene>
    <name evidence="1" type="ORF">E4U91_31105</name>
</gene>
<comment type="caution">
    <text evidence="1">The sequence shown here is derived from an EMBL/GenBank/DDBJ whole genome shotgun (WGS) entry which is preliminary data.</text>
</comment>
<reference evidence="1 2" key="1">
    <citation type="submission" date="2019-04" db="EMBL/GenBank/DDBJ databases">
        <title>Streptomyces lasaliensis sp. nov., an Actinomycete isolated from soil which produces the polyether antibiotic lasalocid.</title>
        <authorList>
            <person name="Erwin G."/>
            <person name="Haber C."/>
        </authorList>
    </citation>
    <scope>NUCLEOTIDE SEQUENCE [LARGE SCALE GENOMIC DNA]</scope>
    <source>
        <strain evidence="1 2">X-537</strain>
    </source>
</reference>